<evidence type="ECO:0000313" key="2">
    <source>
        <dbReference type="EMBL" id="KXT05606.1"/>
    </source>
</evidence>
<dbReference type="InterPro" id="IPR013087">
    <property type="entry name" value="Znf_C2H2_type"/>
</dbReference>
<evidence type="ECO:0000259" key="1">
    <source>
        <dbReference type="PROSITE" id="PS00028"/>
    </source>
</evidence>
<dbReference type="AlphaFoldDB" id="A0A139HT44"/>
<dbReference type="Proteomes" id="UP000070133">
    <property type="component" value="Unassembled WGS sequence"/>
</dbReference>
<keyword evidence="3" id="KW-1185">Reference proteome</keyword>
<comment type="caution">
    <text evidence="2">The sequence shown here is derived from an EMBL/GenBank/DDBJ whole genome shotgun (WGS) entry which is preliminary data.</text>
</comment>
<feature type="domain" description="C2H2-type" evidence="1">
    <location>
        <begin position="215"/>
        <end position="238"/>
    </location>
</feature>
<gene>
    <name evidence="2" type="ORF">AC578_5618</name>
</gene>
<accession>A0A139HT44</accession>
<evidence type="ECO:0000313" key="3">
    <source>
        <dbReference type="Proteomes" id="UP000070133"/>
    </source>
</evidence>
<protein>
    <recommendedName>
        <fullName evidence="1">C2H2-type domain-containing protein</fullName>
    </recommendedName>
</protein>
<dbReference type="EMBL" id="LFZN01000011">
    <property type="protein sequence ID" value="KXT05606.1"/>
    <property type="molecule type" value="Genomic_DNA"/>
</dbReference>
<dbReference type="OrthoDB" id="10308775at2759"/>
<dbReference type="PROSITE" id="PS00028">
    <property type="entry name" value="ZINC_FINGER_C2H2_1"/>
    <property type="match status" value="1"/>
</dbReference>
<reference evidence="2 3" key="1">
    <citation type="submission" date="2015-07" db="EMBL/GenBank/DDBJ databases">
        <title>Comparative genomics of the Sigatoka disease complex on banana suggests a link between parallel evolutionary changes in Pseudocercospora fijiensis and Pseudocercospora eumusae and increased virulence on the banana host.</title>
        <authorList>
            <person name="Chang T.-C."/>
            <person name="Salvucci A."/>
            <person name="Crous P.W."/>
            <person name="Stergiopoulos I."/>
        </authorList>
    </citation>
    <scope>NUCLEOTIDE SEQUENCE [LARGE SCALE GENOMIC DNA]</scope>
    <source>
        <strain evidence="2 3">CBS 114824</strain>
    </source>
</reference>
<sequence length="343" mass="38969">MARTEYAIRLAKPSLCRELVDVDGEHMRKSAINWRLCEQKERRARLRGCGCPTCQPELYDRSEPIFDACKGLQYRKQDAWDLALMAVKSFARLKLGQSQLTALISWSVWASRNLSHPRPLDDGDIQTVAGIFNEAFFLGALPSSKLVIFWDHLHYFRYGETQPSANAIDPEIVRLNASIHSLQCSRVLAIRVILHEMVHAFLSRYTCYPWHTVECASGRCGQSYRVHVGVSGHGRAFHYIAKAIEDDSFRLLGLQLPLGRGYGSVTELMGGGGFPCHRDKRRLYTGRHFEVIWKHLAESQDDSLIMTGILLGVSKTKRLLRRARRLSDTVLLEATQESLLIED</sequence>
<proteinExistence type="predicted"/>
<name>A0A139HT44_9PEZI</name>
<organism evidence="2 3">
    <name type="scientific">Pseudocercospora eumusae</name>
    <dbReference type="NCBI Taxonomy" id="321146"/>
    <lineage>
        <taxon>Eukaryota</taxon>
        <taxon>Fungi</taxon>
        <taxon>Dikarya</taxon>
        <taxon>Ascomycota</taxon>
        <taxon>Pezizomycotina</taxon>
        <taxon>Dothideomycetes</taxon>
        <taxon>Dothideomycetidae</taxon>
        <taxon>Mycosphaerellales</taxon>
        <taxon>Mycosphaerellaceae</taxon>
        <taxon>Pseudocercospora</taxon>
    </lineage>
</organism>